<keyword evidence="2" id="KW-1185">Reference proteome</keyword>
<organism evidence="1 2">
    <name type="scientific">Clostridium subterminale</name>
    <dbReference type="NCBI Taxonomy" id="1550"/>
    <lineage>
        <taxon>Bacteria</taxon>
        <taxon>Bacillati</taxon>
        <taxon>Bacillota</taxon>
        <taxon>Clostridia</taxon>
        <taxon>Eubacteriales</taxon>
        <taxon>Clostridiaceae</taxon>
        <taxon>Clostridium</taxon>
    </lineage>
</organism>
<dbReference type="InterPro" id="IPR027417">
    <property type="entry name" value="P-loop_NTPase"/>
</dbReference>
<dbReference type="CDD" id="cd01127">
    <property type="entry name" value="TrwB_TraG_TraD_VirD4"/>
    <property type="match status" value="1"/>
</dbReference>
<accession>A0ABN1KY94</accession>
<reference evidence="1 2" key="1">
    <citation type="journal article" date="2019" name="Int. J. Syst. Evol. Microbiol.">
        <title>The Global Catalogue of Microorganisms (GCM) 10K type strain sequencing project: providing services to taxonomists for standard genome sequencing and annotation.</title>
        <authorList>
            <consortium name="The Broad Institute Genomics Platform"/>
            <consortium name="The Broad Institute Genome Sequencing Center for Infectious Disease"/>
            <person name="Wu L."/>
            <person name="Ma J."/>
        </authorList>
    </citation>
    <scope>NUCLEOTIDE SEQUENCE [LARGE SCALE GENOMIC DNA]</scope>
    <source>
        <strain evidence="1 2">JCM 1417</strain>
    </source>
</reference>
<gene>
    <name evidence="1" type="ORF">GCM10008908_35360</name>
</gene>
<evidence type="ECO:0000313" key="2">
    <source>
        <dbReference type="Proteomes" id="UP001501047"/>
    </source>
</evidence>
<comment type="caution">
    <text evidence="1">The sequence shown here is derived from an EMBL/GenBank/DDBJ whole genome shotgun (WGS) entry which is preliminary data.</text>
</comment>
<dbReference type="Gene3D" id="3.40.50.300">
    <property type="entry name" value="P-loop containing nucleotide triphosphate hydrolases"/>
    <property type="match status" value="1"/>
</dbReference>
<dbReference type="Proteomes" id="UP001501047">
    <property type="component" value="Unassembled WGS sequence"/>
</dbReference>
<name>A0ABN1KY94_CLOSU</name>
<evidence type="ECO:0000313" key="1">
    <source>
        <dbReference type="EMBL" id="GAA0778429.1"/>
    </source>
</evidence>
<proteinExistence type="predicted"/>
<sequence>MKPQSICKCSEALLPQGGVVLGYRKEGGKEKIFFIGEDVHSLCIGATRSGKTRTVVLQSIGTIALAGESMILSDTKGELYQYTYPF</sequence>
<dbReference type="EMBL" id="BAAACI010000008">
    <property type="protein sequence ID" value="GAA0778429.1"/>
    <property type="molecule type" value="Genomic_DNA"/>
</dbReference>
<dbReference type="InterPro" id="IPR003688">
    <property type="entry name" value="TraG/VirD4"/>
</dbReference>
<dbReference type="Pfam" id="PF02534">
    <property type="entry name" value="T4SS-DNA_transf"/>
    <property type="match status" value="1"/>
</dbReference>
<protein>
    <submittedName>
        <fullName evidence="1">Uncharacterized protein</fullName>
    </submittedName>
</protein>